<dbReference type="EMBL" id="PDEA01000001">
    <property type="protein sequence ID" value="PEH88801.1"/>
    <property type="molecule type" value="Genomic_DNA"/>
</dbReference>
<dbReference type="AlphaFoldDB" id="A0A2A7UUD9"/>
<protein>
    <submittedName>
        <fullName evidence="1">Uncharacterized protein</fullName>
    </submittedName>
</protein>
<keyword evidence="2" id="KW-1185">Reference proteome</keyword>
<evidence type="ECO:0000313" key="2">
    <source>
        <dbReference type="Proteomes" id="UP000220246"/>
    </source>
</evidence>
<name>A0A2A7UUD9_COMTR</name>
<sequence>MAQRQCWAAVASTAGMEAPGRTIESLAAAAAASAASLFAGSVHARWRSGLQFQLQRASAPAVSA</sequence>
<gene>
    <name evidence="1" type="ORF">CRM82_09540</name>
</gene>
<dbReference type="Proteomes" id="UP000220246">
    <property type="component" value="Unassembled WGS sequence"/>
</dbReference>
<proteinExistence type="predicted"/>
<reference evidence="2" key="1">
    <citation type="submission" date="2017-09" db="EMBL/GenBank/DDBJ databases">
        <title>FDA dAtabase for Regulatory Grade micrObial Sequences (FDA-ARGOS): Supporting development and validation of Infectious Disease Dx tests.</title>
        <authorList>
            <person name="Minogue T."/>
            <person name="Wolcott M."/>
            <person name="Wasieloski L."/>
            <person name="Aguilar W."/>
            <person name="Moore D."/>
            <person name="Tallon L."/>
            <person name="Sadzewicz L."/>
            <person name="Ott S."/>
            <person name="Zhao X."/>
            <person name="Nagaraj S."/>
            <person name="Vavikolanu K."/>
            <person name="Aluvathingal J."/>
            <person name="Nadendla S."/>
            <person name="Sichtig H."/>
        </authorList>
    </citation>
    <scope>NUCLEOTIDE SEQUENCE [LARGE SCALE GENOMIC DNA]</scope>
    <source>
        <strain evidence="2">FDAARGOS_394</strain>
    </source>
</reference>
<evidence type="ECO:0000313" key="1">
    <source>
        <dbReference type="EMBL" id="PEH88801.1"/>
    </source>
</evidence>
<organism evidence="1 2">
    <name type="scientific">Comamonas terrigena</name>
    <dbReference type="NCBI Taxonomy" id="32013"/>
    <lineage>
        <taxon>Bacteria</taxon>
        <taxon>Pseudomonadati</taxon>
        <taxon>Pseudomonadota</taxon>
        <taxon>Betaproteobacteria</taxon>
        <taxon>Burkholderiales</taxon>
        <taxon>Comamonadaceae</taxon>
        <taxon>Comamonas</taxon>
    </lineage>
</organism>
<comment type="caution">
    <text evidence="1">The sequence shown here is derived from an EMBL/GenBank/DDBJ whole genome shotgun (WGS) entry which is preliminary data.</text>
</comment>
<accession>A0A2A7UUD9</accession>